<evidence type="ECO:0000256" key="1">
    <source>
        <dbReference type="SAM" id="Phobius"/>
    </source>
</evidence>
<dbReference type="PANTHER" id="PTHR21666">
    <property type="entry name" value="PEPTIDASE-RELATED"/>
    <property type="match status" value="1"/>
</dbReference>
<comment type="caution">
    <text evidence="3">The sequence shown here is derived from an EMBL/GenBank/DDBJ whole genome shotgun (WGS) entry which is preliminary data.</text>
</comment>
<dbReference type="GO" id="GO:0004222">
    <property type="term" value="F:metalloendopeptidase activity"/>
    <property type="evidence" value="ECO:0007669"/>
    <property type="project" value="TreeGrafter"/>
</dbReference>
<dbReference type="PANTHER" id="PTHR21666:SF286">
    <property type="entry name" value="LIPOPROTEIN NLPD"/>
    <property type="match status" value="1"/>
</dbReference>
<evidence type="ECO:0000313" key="4">
    <source>
        <dbReference type="Proteomes" id="UP000177025"/>
    </source>
</evidence>
<dbReference type="AlphaFoldDB" id="A0A1F4UBG8"/>
<dbReference type="InterPro" id="IPR016047">
    <property type="entry name" value="M23ase_b-sheet_dom"/>
</dbReference>
<feature type="domain" description="M23ase beta-sheet core" evidence="2">
    <location>
        <begin position="192"/>
        <end position="286"/>
    </location>
</feature>
<dbReference type="CDD" id="cd12797">
    <property type="entry name" value="M23_peptidase"/>
    <property type="match status" value="1"/>
</dbReference>
<dbReference type="InterPro" id="IPR050570">
    <property type="entry name" value="Cell_wall_metabolism_enzyme"/>
</dbReference>
<dbReference type="FunFam" id="2.70.70.10:FF:000006">
    <property type="entry name" value="M23 family peptidase"/>
    <property type="match status" value="1"/>
</dbReference>
<dbReference type="EMBL" id="MEUM01000074">
    <property type="protein sequence ID" value="OGC42288.1"/>
    <property type="molecule type" value="Genomic_DNA"/>
</dbReference>
<dbReference type="SUPFAM" id="SSF51261">
    <property type="entry name" value="Duplicated hybrid motif"/>
    <property type="match status" value="1"/>
</dbReference>
<evidence type="ECO:0000259" key="2">
    <source>
        <dbReference type="Pfam" id="PF01551"/>
    </source>
</evidence>
<accession>A0A1F4UBG8</accession>
<sequence>MSKKRNFLSHLKLRSGIINGLIYFFLGIAILTVLLTVINGRNIVAELNIYRLEEENREMVSKLNHLSNTFVQSNELFEDYIEQDARARSFWQLPGIHLDIWSMGIGGKKIDTSPKYLSSRTKSLLDEIYNAVDILSNKCELKLSSSEEIQSKIDEKYMLWQHIPSINPVPGGNIGSGFGYRVDPIDKRSIKMHWGVDIGAPRGTSILATADGVVGYTGWNLGYGLQVDIDHGYGFKTRYAHCNTIYVNTGDFVKRGQIIAAVGSTGRTTCPHLHYEVHVSGVKVSPRNYIDQNSFLFE</sequence>
<organism evidence="3 4">
    <name type="scientific">candidate division WOR-3 bacterium RBG_13_43_14</name>
    <dbReference type="NCBI Taxonomy" id="1802590"/>
    <lineage>
        <taxon>Bacteria</taxon>
        <taxon>Bacteria division WOR-3</taxon>
    </lineage>
</organism>
<keyword evidence="1" id="KW-0472">Membrane</keyword>
<evidence type="ECO:0000313" key="3">
    <source>
        <dbReference type="EMBL" id="OGC42288.1"/>
    </source>
</evidence>
<proteinExistence type="predicted"/>
<reference evidence="3 4" key="1">
    <citation type="journal article" date="2016" name="Nat. Commun.">
        <title>Thousands of microbial genomes shed light on interconnected biogeochemical processes in an aquifer system.</title>
        <authorList>
            <person name="Anantharaman K."/>
            <person name="Brown C.T."/>
            <person name="Hug L.A."/>
            <person name="Sharon I."/>
            <person name="Castelle C.J."/>
            <person name="Probst A.J."/>
            <person name="Thomas B.C."/>
            <person name="Singh A."/>
            <person name="Wilkins M.J."/>
            <person name="Karaoz U."/>
            <person name="Brodie E.L."/>
            <person name="Williams K.H."/>
            <person name="Hubbard S.S."/>
            <person name="Banfield J.F."/>
        </authorList>
    </citation>
    <scope>NUCLEOTIDE SEQUENCE [LARGE SCALE GENOMIC DNA]</scope>
</reference>
<gene>
    <name evidence="3" type="ORF">A2Y85_03035</name>
</gene>
<feature type="transmembrane region" description="Helical" evidence="1">
    <location>
        <begin position="21"/>
        <end position="38"/>
    </location>
</feature>
<name>A0A1F4UBG8_UNCW3</name>
<dbReference type="Pfam" id="PF01551">
    <property type="entry name" value="Peptidase_M23"/>
    <property type="match status" value="1"/>
</dbReference>
<dbReference type="Proteomes" id="UP000177025">
    <property type="component" value="Unassembled WGS sequence"/>
</dbReference>
<protein>
    <recommendedName>
        <fullName evidence="2">M23ase beta-sheet core domain-containing protein</fullName>
    </recommendedName>
</protein>
<dbReference type="InterPro" id="IPR011055">
    <property type="entry name" value="Dup_hybrid_motif"/>
</dbReference>
<keyword evidence="1" id="KW-0812">Transmembrane</keyword>
<keyword evidence="1" id="KW-1133">Transmembrane helix</keyword>
<dbReference type="Gene3D" id="2.70.70.10">
    <property type="entry name" value="Glucose Permease (Domain IIA)"/>
    <property type="match status" value="1"/>
</dbReference>